<feature type="compositionally biased region" description="Pro residues" evidence="2">
    <location>
        <begin position="344"/>
        <end position="354"/>
    </location>
</feature>
<evidence type="ECO:0000259" key="5">
    <source>
        <dbReference type="Pfam" id="PF14257"/>
    </source>
</evidence>
<feature type="signal peptide" evidence="4">
    <location>
        <begin position="1"/>
        <end position="28"/>
    </location>
</feature>
<feature type="region of interest" description="Disordered" evidence="2">
    <location>
        <begin position="295"/>
        <end position="354"/>
    </location>
</feature>
<evidence type="ECO:0000256" key="2">
    <source>
        <dbReference type="SAM" id="MobiDB-lite"/>
    </source>
</evidence>
<feature type="coiled-coil region" evidence="1">
    <location>
        <begin position="162"/>
        <end position="226"/>
    </location>
</feature>
<evidence type="ECO:0000256" key="4">
    <source>
        <dbReference type="SAM" id="SignalP"/>
    </source>
</evidence>
<evidence type="ECO:0000313" key="7">
    <source>
        <dbReference type="Proteomes" id="UP000285768"/>
    </source>
</evidence>
<keyword evidence="7" id="KW-1185">Reference proteome</keyword>
<dbReference type="EMBL" id="CP035037">
    <property type="protein sequence ID" value="QAB18195.1"/>
    <property type="molecule type" value="Genomic_DNA"/>
</dbReference>
<gene>
    <name evidence="6" type="ORF">Leucomu_09915</name>
</gene>
<accession>A0ABX5QGV4</accession>
<feature type="chain" id="PRO_5045186554" evidence="4">
    <location>
        <begin position="29"/>
        <end position="354"/>
    </location>
</feature>
<dbReference type="RefSeq" id="WP_128387120.1">
    <property type="nucleotide sequence ID" value="NZ_CP035037.1"/>
</dbReference>
<feature type="transmembrane region" description="Helical" evidence="3">
    <location>
        <begin position="261"/>
        <end position="286"/>
    </location>
</feature>
<dbReference type="Pfam" id="PF14257">
    <property type="entry name" value="DUF4349"/>
    <property type="match status" value="1"/>
</dbReference>
<evidence type="ECO:0000256" key="1">
    <source>
        <dbReference type="SAM" id="Coils"/>
    </source>
</evidence>
<proteinExistence type="predicted"/>
<protein>
    <submittedName>
        <fullName evidence="6">DUF4349 domain-containing protein</fullName>
    </submittedName>
</protein>
<name>A0ABX5QGV4_9MICO</name>
<dbReference type="InterPro" id="IPR025645">
    <property type="entry name" value="DUF4349"/>
</dbReference>
<evidence type="ECO:0000313" key="6">
    <source>
        <dbReference type="EMBL" id="QAB18195.1"/>
    </source>
</evidence>
<organism evidence="6 7">
    <name type="scientific">Leucobacter muris</name>
    <dbReference type="NCBI Taxonomy" id="1935379"/>
    <lineage>
        <taxon>Bacteria</taxon>
        <taxon>Bacillati</taxon>
        <taxon>Actinomycetota</taxon>
        <taxon>Actinomycetes</taxon>
        <taxon>Micrococcales</taxon>
        <taxon>Microbacteriaceae</taxon>
        <taxon>Leucobacter</taxon>
    </lineage>
</organism>
<feature type="domain" description="DUF4349" evidence="5">
    <location>
        <begin position="68"/>
        <end position="282"/>
    </location>
</feature>
<keyword evidence="1" id="KW-0175">Coiled coil</keyword>
<feature type="compositionally biased region" description="Low complexity" evidence="2">
    <location>
        <begin position="297"/>
        <end position="343"/>
    </location>
</feature>
<reference evidence="6 7" key="1">
    <citation type="submission" date="2019-01" db="EMBL/GenBank/DDBJ databases">
        <title>Leucobacter muris sp. nov. isolated from the nose of a laboratory mouse.</title>
        <authorList>
            <person name="Benga L."/>
            <person name="Sproeer C."/>
            <person name="Schumann P."/>
            <person name="Verbarg S."/>
            <person name="Bunk B."/>
            <person name="Engelhardt E."/>
            <person name="Benten P.M."/>
            <person name="Sager M."/>
        </authorList>
    </citation>
    <scope>NUCLEOTIDE SEQUENCE [LARGE SCALE GENOMIC DNA]</scope>
    <source>
        <strain evidence="6 7">DSM 101948</strain>
    </source>
</reference>
<keyword evidence="4" id="KW-0732">Signal</keyword>
<dbReference type="Proteomes" id="UP000285768">
    <property type="component" value="Chromosome"/>
</dbReference>
<sequence length="354" mass="36390">MKRRIALPIVLAAVLVAPLAACSAQSGAGLPSTSHEMPTPFTELDRGVVAEDSAAPATGSTSGSRADRSVIRTGDVSLEVADPRAAADEIAEVAERLDGGVESSTVRRAGGEVGDVGPGAAAAADVTIRVPEDRVDEAFEALSEVGEVLSQSRSEFDVTTEHVDLQARVAALEESVDRLTELMAGAATTSELLEAEAALSQRQQELDGLRAQLKSLEGQVDEATIHVSLQTRSALPGGGPANFWEGLLAGFGSLGAAGSGALVLAGILLPWLLVAAIVALGIVLIVRTARRRRARSADAAPQQPQHAQGPDQPTAQRPAAPDAAQHQPAQYPAGHSPAAQQPPAQYPPAPTSEP</sequence>
<evidence type="ECO:0000256" key="3">
    <source>
        <dbReference type="SAM" id="Phobius"/>
    </source>
</evidence>
<keyword evidence="3" id="KW-0812">Transmembrane</keyword>
<keyword evidence="3" id="KW-0472">Membrane</keyword>
<keyword evidence="3" id="KW-1133">Transmembrane helix</keyword>